<dbReference type="InterPro" id="IPR023394">
    <property type="entry name" value="Sec7_C_sf"/>
</dbReference>
<protein>
    <submittedName>
        <fullName evidence="2">PH and SEC7 domain-containing protein 3-like</fullName>
    </submittedName>
</protein>
<organism evidence="2 3">
    <name type="scientific">Paramormyrops kingsleyae</name>
    <dbReference type="NCBI Taxonomy" id="1676925"/>
    <lineage>
        <taxon>Eukaryota</taxon>
        <taxon>Metazoa</taxon>
        <taxon>Chordata</taxon>
        <taxon>Craniata</taxon>
        <taxon>Vertebrata</taxon>
        <taxon>Euteleostomi</taxon>
        <taxon>Actinopterygii</taxon>
        <taxon>Neopterygii</taxon>
        <taxon>Teleostei</taxon>
        <taxon>Osteoglossocephala</taxon>
        <taxon>Osteoglossomorpha</taxon>
        <taxon>Osteoglossiformes</taxon>
        <taxon>Mormyridae</taxon>
        <taxon>Paramormyrops</taxon>
    </lineage>
</organism>
<dbReference type="AlphaFoldDB" id="A0A3B3QYF6"/>
<feature type="domain" description="SEC7" evidence="1">
    <location>
        <begin position="57"/>
        <end position="216"/>
    </location>
</feature>
<dbReference type="InterPro" id="IPR000904">
    <property type="entry name" value="Sec7_dom"/>
</dbReference>
<dbReference type="PROSITE" id="PS50190">
    <property type="entry name" value="SEC7"/>
    <property type="match status" value="1"/>
</dbReference>
<dbReference type="Pfam" id="PF01369">
    <property type="entry name" value="Sec7"/>
    <property type="match status" value="1"/>
</dbReference>
<dbReference type="PANTHER" id="PTHR10663:SF337">
    <property type="entry name" value="PH AND SEC7 DOMAIN-CONTAINING PROTEIN 3"/>
    <property type="match status" value="1"/>
</dbReference>
<accession>A0A3B3QYF6</accession>
<name>A0A3B3QYF6_9TELE</name>
<dbReference type="SUPFAM" id="SSF48425">
    <property type="entry name" value="Sec7 domain"/>
    <property type="match status" value="1"/>
</dbReference>
<dbReference type="GO" id="GO:0005085">
    <property type="term" value="F:guanyl-nucleotide exchange factor activity"/>
    <property type="evidence" value="ECO:0007669"/>
    <property type="project" value="InterPro"/>
</dbReference>
<dbReference type="GO" id="GO:0032012">
    <property type="term" value="P:regulation of ARF protein signal transduction"/>
    <property type="evidence" value="ECO:0007669"/>
    <property type="project" value="InterPro"/>
</dbReference>
<dbReference type="Ensembl" id="ENSPKIT00000035092.1">
    <property type="protein sequence ID" value="ENSPKIP00000010954.1"/>
    <property type="gene ID" value="ENSPKIG00000025464.1"/>
</dbReference>
<reference evidence="2" key="2">
    <citation type="submission" date="2025-09" db="UniProtKB">
        <authorList>
            <consortium name="Ensembl"/>
        </authorList>
    </citation>
    <scope>IDENTIFICATION</scope>
</reference>
<evidence type="ECO:0000313" key="2">
    <source>
        <dbReference type="Ensembl" id="ENSPKIP00000010954.1"/>
    </source>
</evidence>
<dbReference type="GeneTree" id="ENSGT00940000156591"/>
<reference evidence="2" key="1">
    <citation type="submission" date="2025-08" db="UniProtKB">
        <authorList>
            <consortium name="Ensembl"/>
        </authorList>
    </citation>
    <scope>IDENTIFICATION</scope>
</reference>
<evidence type="ECO:0000313" key="3">
    <source>
        <dbReference type="Proteomes" id="UP000261540"/>
    </source>
</evidence>
<dbReference type="PANTHER" id="PTHR10663">
    <property type="entry name" value="GUANYL-NUCLEOTIDE EXCHANGE FACTOR"/>
    <property type="match status" value="1"/>
</dbReference>
<dbReference type="InterPro" id="IPR035999">
    <property type="entry name" value="Sec7_dom_sf"/>
</dbReference>
<sequence length="221" mass="24578">MRWSSYTAVRFKLLPDCGGDALPGNTHQTAWRRAANARDAGLKDMLADWDSDMGSTEGLRASVDTLHNGSRGDQDAARRLARRLFHLEGFRRSDVAKHLGKNNEFSKMVAEEYLTFFEFTGMTLDQSLRSFLKAFALMGETQERERVLIHFSNRYYQCNPTTISSQGIQSAAAAAASVSCRPHEPASGTISVAFHTQHVHFLRPPPYRVPADGNGVLSFVP</sequence>
<keyword evidence="3" id="KW-1185">Reference proteome</keyword>
<dbReference type="SMART" id="SM00222">
    <property type="entry name" value="Sec7"/>
    <property type="match status" value="1"/>
</dbReference>
<evidence type="ECO:0000259" key="1">
    <source>
        <dbReference type="PROSITE" id="PS50190"/>
    </source>
</evidence>
<dbReference type="Proteomes" id="UP000261540">
    <property type="component" value="Unplaced"/>
</dbReference>
<proteinExistence type="predicted"/>
<dbReference type="Gene3D" id="1.10.1000.11">
    <property type="entry name" value="Arf Nucleotide-binding Site Opener,domain 2"/>
    <property type="match status" value="1"/>
</dbReference>